<evidence type="ECO:0000313" key="2">
    <source>
        <dbReference type="Proteomes" id="UP000254848"/>
    </source>
</evidence>
<dbReference type="AlphaFoldDB" id="A0A370QMK7"/>
<sequence>MNLIKTLFSGRRNPDEQAGGQLVKESAPCHSWQALLERYGALALEKQQNLGEIIDGLSWEADMKSGRIGFAGKVAFPMQILGTLSRSSETWLWSWANTLSDIAPRQLAQALRMRRYGEENGITLLSQAELPIKEEELDIIGLIAAGMFNTSGYYLADFERGIMCVTLKSADIDDSYTNAHHAVLTIFPRFISLYDVDHRNALCSYLQLKGYEVSQEADKVTGCRQDGTITAEFDEHSRLRLLQG</sequence>
<dbReference type="RefSeq" id="WP_115459453.1">
    <property type="nucleotide sequence ID" value="NZ_QRAP01000007.1"/>
</dbReference>
<dbReference type="OrthoDB" id="5674923at2"/>
<reference evidence="1 2" key="1">
    <citation type="submission" date="2018-07" db="EMBL/GenBank/DDBJ databases">
        <title>Genomic Encyclopedia of Type Strains, Phase IV (KMG-IV): sequencing the most valuable type-strain genomes for metagenomic binning, comparative biology and taxonomic classification.</title>
        <authorList>
            <person name="Goeker M."/>
        </authorList>
    </citation>
    <scope>NUCLEOTIDE SEQUENCE [LARGE SCALE GENOMIC DNA]</scope>
    <source>
        <strain evidence="1 2">DSM 103736</strain>
    </source>
</reference>
<protein>
    <submittedName>
        <fullName evidence="1">Uncharacterized protein</fullName>
    </submittedName>
</protein>
<keyword evidence="2" id="KW-1185">Reference proteome</keyword>
<comment type="caution">
    <text evidence="1">The sequence shown here is derived from an EMBL/GenBank/DDBJ whole genome shotgun (WGS) entry which is preliminary data.</text>
</comment>
<evidence type="ECO:0000313" key="1">
    <source>
        <dbReference type="EMBL" id="RDK89585.1"/>
    </source>
</evidence>
<name>A0A370QMK7_9GAMM</name>
<dbReference type="InterPro" id="IPR049249">
    <property type="entry name" value="DUF6882"/>
</dbReference>
<dbReference type="Pfam" id="PF21813">
    <property type="entry name" value="DUF6882"/>
    <property type="match status" value="1"/>
</dbReference>
<dbReference type="EMBL" id="QRAP01000007">
    <property type="protein sequence ID" value="RDK89585.1"/>
    <property type="molecule type" value="Genomic_DNA"/>
</dbReference>
<gene>
    <name evidence="1" type="ORF">C8D90_107238</name>
</gene>
<organism evidence="1 2">
    <name type="scientific">Enterobacillus tribolii</name>
    <dbReference type="NCBI Taxonomy" id="1487935"/>
    <lineage>
        <taxon>Bacteria</taxon>
        <taxon>Pseudomonadati</taxon>
        <taxon>Pseudomonadota</taxon>
        <taxon>Gammaproteobacteria</taxon>
        <taxon>Enterobacterales</taxon>
        <taxon>Hafniaceae</taxon>
        <taxon>Enterobacillus</taxon>
    </lineage>
</organism>
<accession>A0A370QMK7</accession>
<dbReference type="Proteomes" id="UP000254848">
    <property type="component" value="Unassembled WGS sequence"/>
</dbReference>
<proteinExistence type="predicted"/>